<comment type="caution">
    <text evidence="2">The sequence shown here is derived from an EMBL/GenBank/DDBJ whole genome shotgun (WGS) entry which is preliminary data.</text>
</comment>
<feature type="coiled-coil region" evidence="1">
    <location>
        <begin position="330"/>
        <end position="357"/>
    </location>
</feature>
<protein>
    <submittedName>
        <fullName evidence="2">Uncharacterized protein</fullName>
    </submittedName>
</protein>
<evidence type="ECO:0000313" key="3">
    <source>
        <dbReference type="Proteomes" id="UP000295724"/>
    </source>
</evidence>
<dbReference type="AlphaFoldDB" id="A0A4R6XYC3"/>
<dbReference type="Proteomes" id="UP000295724">
    <property type="component" value="Unassembled WGS sequence"/>
</dbReference>
<keyword evidence="1" id="KW-0175">Coiled coil</keyword>
<sequence>MNNKNKLIVLAIFVALVAIPYWRIKSNSTFFVEGLMLHLSHLGTWTHSSIDTSLNGKVTVNDVRFTPKGYRQTASIKSIDINTDMRKLMLSSAQNLRTHVPANMTLSFNNVQLQNNAKDFITTVEKNSYWPMAAGYLGAYGCGTDPGPGFSPEQWDQILPTSPQFNMELSYSMVDSYHMDFNLNIDNVDNWFIAWSGTLTRPSDVPRITFNDTIVDKLYYYHVDQGFNKKRNDYCATQHNNSFSAYRLKGAEEIQAYLRVYAGKEMTQFFSNQYQRSLAENIEVNTIFKLKEPKYLYEFFSLPQKEAWATMDIEAAIGENEYQAVELAEIDFLELDMETLRAEMEAKEQEAIRVEKASNQPKELLKTITHNIGGTKSEYLIENWTHAVGQNIKVRTKRGRPIFGKLLSANGTQLTISTRYMRGNATITVAKKDVVSMTANR</sequence>
<accession>A0A4R6XYC3</accession>
<evidence type="ECO:0000256" key="1">
    <source>
        <dbReference type="SAM" id="Coils"/>
    </source>
</evidence>
<reference evidence="2 3" key="1">
    <citation type="submission" date="2019-03" db="EMBL/GenBank/DDBJ databases">
        <title>Genomic Encyclopedia of Type Strains, Phase IV (KMG-IV): sequencing the most valuable type-strain genomes for metagenomic binning, comparative biology and taxonomic classification.</title>
        <authorList>
            <person name="Goeker M."/>
        </authorList>
    </citation>
    <scope>NUCLEOTIDE SEQUENCE [LARGE SCALE GENOMIC DNA]</scope>
    <source>
        <strain evidence="2 3">DSM 25488</strain>
    </source>
</reference>
<dbReference type="RefSeq" id="WP_099017736.1">
    <property type="nucleotide sequence ID" value="NZ_NIHB01000001.1"/>
</dbReference>
<proteinExistence type="predicted"/>
<dbReference type="EMBL" id="SNZB01000001">
    <property type="protein sequence ID" value="TDR23639.1"/>
    <property type="molecule type" value="Genomic_DNA"/>
</dbReference>
<keyword evidence="3" id="KW-1185">Reference proteome</keyword>
<dbReference type="OrthoDB" id="6193136at2"/>
<name>A0A4R6XYC3_9GAMM</name>
<evidence type="ECO:0000313" key="2">
    <source>
        <dbReference type="EMBL" id="TDR23639.1"/>
    </source>
</evidence>
<organism evidence="2 3">
    <name type="scientific">Marinicella litoralis</name>
    <dbReference type="NCBI Taxonomy" id="644220"/>
    <lineage>
        <taxon>Bacteria</taxon>
        <taxon>Pseudomonadati</taxon>
        <taxon>Pseudomonadota</taxon>
        <taxon>Gammaproteobacteria</taxon>
        <taxon>Lysobacterales</taxon>
        <taxon>Marinicellaceae</taxon>
        <taxon>Marinicella</taxon>
    </lineage>
</organism>
<gene>
    <name evidence="2" type="ORF">C8D91_0503</name>
</gene>